<dbReference type="OrthoDB" id="5471473at2"/>
<organism evidence="4 5">
    <name type="scientific">Oceanidesulfovibrio marinus</name>
    <dbReference type="NCBI Taxonomy" id="370038"/>
    <lineage>
        <taxon>Bacteria</taxon>
        <taxon>Pseudomonadati</taxon>
        <taxon>Thermodesulfobacteriota</taxon>
        <taxon>Desulfovibrionia</taxon>
        <taxon>Desulfovibrionales</taxon>
        <taxon>Desulfovibrionaceae</taxon>
        <taxon>Oceanidesulfovibrio</taxon>
    </lineage>
</organism>
<evidence type="ECO:0000256" key="2">
    <source>
        <dbReference type="RuleBase" id="RU003749"/>
    </source>
</evidence>
<proteinExistence type="inferred from homology"/>
<dbReference type="NCBIfam" id="TIGR00377">
    <property type="entry name" value="ant_ant_sig"/>
    <property type="match status" value="1"/>
</dbReference>
<dbReference type="GO" id="GO:0043856">
    <property type="term" value="F:anti-sigma factor antagonist activity"/>
    <property type="evidence" value="ECO:0007669"/>
    <property type="project" value="InterPro"/>
</dbReference>
<evidence type="ECO:0000259" key="3">
    <source>
        <dbReference type="PROSITE" id="PS50801"/>
    </source>
</evidence>
<dbReference type="InterPro" id="IPR003658">
    <property type="entry name" value="Anti-sigma_ant"/>
</dbReference>
<dbReference type="PROSITE" id="PS50801">
    <property type="entry name" value="STAS"/>
    <property type="match status" value="1"/>
</dbReference>
<gene>
    <name evidence="4" type="ORF">DQK91_09290</name>
</gene>
<evidence type="ECO:0000313" key="4">
    <source>
        <dbReference type="EMBL" id="TVM34088.1"/>
    </source>
</evidence>
<accession>A0A6P1ZGX0</accession>
<feature type="domain" description="STAS" evidence="3">
    <location>
        <begin position="11"/>
        <end position="115"/>
    </location>
</feature>
<dbReference type="InterPro" id="IPR002645">
    <property type="entry name" value="STAS_dom"/>
</dbReference>
<reference evidence="4 5" key="1">
    <citation type="submission" date="2018-06" db="EMBL/GenBank/DDBJ databases">
        <title>Complete genome of Desulfovibrio marinus P48SEP.</title>
        <authorList>
            <person name="Crispim J.S."/>
            <person name="Vidigal P.M.P."/>
            <person name="Silva L.C.F."/>
            <person name="Araujo L.C."/>
            <person name="Laguardia C.N."/>
            <person name="Dias R.S."/>
            <person name="Sousa M.P."/>
            <person name="Paula S.O."/>
            <person name="Silva C."/>
        </authorList>
    </citation>
    <scope>NUCLEOTIDE SEQUENCE [LARGE SCALE GENOMIC DNA]</scope>
    <source>
        <strain evidence="4 5">P48SEP</strain>
    </source>
</reference>
<dbReference type="AlphaFoldDB" id="A0A6P1ZGX0"/>
<dbReference type="PANTHER" id="PTHR33495">
    <property type="entry name" value="ANTI-SIGMA FACTOR ANTAGONIST TM_1081-RELATED-RELATED"/>
    <property type="match status" value="1"/>
</dbReference>
<sequence length="115" mass="13120">MTPPRKSRPKNTYSIEIKDDTLVIQLEGEVTLKQTPDLKQEMVKALDRASQDGVREIVVDLSNTSFMDSTGISSLVVLRKRSKELNVNMRLTNPSLQVRKILSLVQLTQYFNIEE</sequence>
<dbReference type="Pfam" id="PF01740">
    <property type="entry name" value="STAS"/>
    <property type="match status" value="1"/>
</dbReference>
<evidence type="ECO:0000313" key="5">
    <source>
        <dbReference type="Proteomes" id="UP000434052"/>
    </source>
</evidence>
<dbReference type="SUPFAM" id="SSF52091">
    <property type="entry name" value="SpoIIaa-like"/>
    <property type="match status" value="1"/>
</dbReference>
<protein>
    <recommendedName>
        <fullName evidence="2">Anti-sigma factor antagonist</fullName>
    </recommendedName>
</protein>
<dbReference type="InterPro" id="IPR036513">
    <property type="entry name" value="STAS_dom_sf"/>
</dbReference>
<dbReference type="Gene3D" id="3.30.750.24">
    <property type="entry name" value="STAS domain"/>
    <property type="match status" value="1"/>
</dbReference>
<evidence type="ECO:0000256" key="1">
    <source>
        <dbReference type="ARBA" id="ARBA00009013"/>
    </source>
</evidence>
<dbReference type="Proteomes" id="UP000434052">
    <property type="component" value="Unassembled WGS sequence"/>
</dbReference>
<name>A0A6P1ZGX0_9BACT</name>
<dbReference type="RefSeq" id="WP_144305084.1">
    <property type="nucleotide sequence ID" value="NZ_QMIF01000005.1"/>
</dbReference>
<comment type="caution">
    <text evidence="4">The sequence shown here is derived from an EMBL/GenBank/DDBJ whole genome shotgun (WGS) entry which is preliminary data.</text>
</comment>
<dbReference type="CDD" id="cd07043">
    <property type="entry name" value="STAS_anti-anti-sigma_factors"/>
    <property type="match status" value="1"/>
</dbReference>
<comment type="similarity">
    <text evidence="1 2">Belongs to the anti-sigma-factor antagonist family.</text>
</comment>
<dbReference type="EMBL" id="QMIF01000005">
    <property type="protein sequence ID" value="TVM34088.1"/>
    <property type="molecule type" value="Genomic_DNA"/>
</dbReference>